<dbReference type="EMBL" id="FOVM01000006">
    <property type="protein sequence ID" value="SFN83346.1"/>
    <property type="molecule type" value="Genomic_DNA"/>
</dbReference>
<keyword evidence="3" id="KW-1185">Reference proteome</keyword>
<dbReference type="RefSeq" id="WP_143095060.1">
    <property type="nucleotide sequence ID" value="NZ_FOVM01000006.1"/>
</dbReference>
<dbReference type="Pfam" id="PF24831">
    <property type="entry name" value="DUF7715"/>
    <property type="match status" value="1"/>
</dbReference>
<evidence type="ECO:0000313" key="2">
    <source>
        <dbReference type="EMBL" id="SFN83346.1"/>
    </source>
</evidence>
<dbReference type="InterPro" id="IPR056132">
    <property type="entry name" value="DUF7715"/>
</dbReference>
<evidence type="ECO:0000313" key="3">
    <source>
        <dbReference type="Proteomes" id="UP000198867"/>
    </source>
</evidence>
<proteinExistence type="predicted"/>
<accession>A0A1I5C8Z0</accession>
<protein>
    <recommendedName>
        <fullName evidence="1">DUF7715 domain-containing protein</fullName>
    </recommendedName>
</protein>
<organism evidence="2 3">
    <name type="scientific">Mycetocola miduiensis</name>
    <dbReference type="NCBI Taxonomy" id="995034"/>
    <lineage>
        <taxon>Bacteria</taxon>
        <taxon>Bacillati</taxon>
        <taxon>Actinomycetota</taxon>
        <taxon>Actinomycetes</taxon>
        <taxon>Micrococcales</taxon>
        <taxon>Microbacteriaceae</taxon>
        <taxon>Mycetocola</taxon>
    </lineage>
</organism>
<gene>
    <name evidence="2" type="ORF">SAMN05216219_2277</name>
</gene>
<dbReference type="AlphaFoldDB" id="A0A1I5C8Z0"/>
<reference evidence="3" key="1">
    <citation type="submission" date="2016-10" db="EMBL/GenBank/DDBJ databases">
        <authorList>
            <person name="Varghese N."/>
            <person name="Submissions S."/>
        </authorList>
    </citation>
    <scope>NUCLEOTIDE SEQUENCE [LARGE SCALE GENOMIC DNA]</scope>
    <source>
        <strain evidence="3">CGMCC 1.11101</strain>
    </source>
</reference>
<name>A0A1I5C8Z0_9MICO</name>
<evidence type="ECO:0000259" key="1">
    <source>
        <dbReference type="Pfam" id="PF24831"/>
    </source>
</evidence>
<dbReference type="OrthoDB" id="3476326at2"/>
<sequence length="125" mass="13184">MKVLVAPAVVEDDEGCINSLAVEGELVIDPGPCPCDVADCEAGYSFIGMASGQLTTQAVVADLPFVEIKDLWKMVVDGCCRECARNGNAAKMMRLSRATANRWPVGSVIGRSAGYAFVQTLGRGT</sequence>
<dbReference type="Proteomes" id="UP000198867">
    <property type="component" value="Unassembled WGS sequence"/>
</dbReference>
<feature type="domain" description="DUF7715" evidence="1">
    <location>
        <begin position="1"/>
        <end position="116"/>
    </location>
</feature>